<accession>K3WEE9</accession>
<dbReference type="Proteomes" id="UP000019132">
    <property type="component" value="Unassembled WGS sequence"/>
</dbReference>
<keyword evidence="3" id="KW-1185">Reference proteome</keyword>
<feature type="signal peptide" evidence="1">
    <location>
        <begin position="1"/>
        <end position="19"/>
    </location>
</feature>
<dbReference type="AlphaFoldDB" id="K3WEE9"/>
<dbReference type="eggNOG" id="ENOG502R237">
    <property type="taxonomic scope" value="Eukaryota"/>
</dbReference>
<dbReference type="EnsemblProtists" id="PYU1_T003340">
    <property type="protein sequence ID" value="PYU1_T003340"/>
    <property type="gene ID" value="PYU1_G003330"/>
</dbReference>
<evidence type="ECO:0000313" key="3">
    <source>
        <dbReference type="Proteomes" id="UP000019132"/>
    </source>
</evidence>
<dbReference type="EMBL" id="GL376603">
    <property type="status" value="NOT_ANNOTATED_CDS"/>
    <property type="molecule type" value="Genomic_DNA"/>
</dbReference>
<evidence type="ECO:0008006" key="4">
    <source>
        <dbReference type="Google" id="ProtNLM"/>
    </source>
</evidence>
<dbReference type="InParanoid" id="K3WEE9"/>
<dbReference type="CDD" id="cd02215">
    <property type="entry name" value="cupin_QDO_N_C"/>
    <property type="match status" value="1"/>
</dbReference>
<dbReference type="HOGENOM" id="CLU_060566_0_0_1"/>
<reference evidence="2" key="3">
    <citation type="submission" date="2015-02" db="UniProtKB">
        <authorList>
            <consortium name="EnsemblProtists"/>
        </authorList>
    </citation>
    <scope>IDENTIFICATION</scope>
    <source>
        <strain evidence="2">DAOM BR144</strain>
    </source>
</reference>
<organism evidence="2 3">
    <name type="scientific">Globisporangium ultimum (strain ATCC 200006 / CBS 805.95 / DAOM BR144)</name>
    <name type="common">Pythium ultimum</name>
    <dbReference type="NCBI Taxonomy" id="431595"/>
    <lineage>
        <taxon>Eukaryota</taxon>
        <taxon>Sar</taxon>
        <taxon>Stramenopiles</taxon>
        <taxon>Oomycota</taxon>
        <taxon>Peronosporomycetes</taxon>
        <taxon>Pythiales</taxon>
        <taxon>Pythiaceae</taxon>
        <taxon>Globisporangium</taxon>
    </lineage>
</organism>
<reference evidence="3" key="1">
    <citation type="journal article" date="2010" name="Genome Biol.">
        <title>Genome sequence of the necrotrophic plant pathogen Pythium ultimum reveals original pathogenicity mechanisms and effector repertoire.</title>
        <authorList>
            <person name="Levesque C.A."/>
            <person name="Brouwer H."/>
            <person name="Cano L."/>
            <person name="Hamilton J.P."/>
            <person name="Holt C."/>
            <person name="Huitema E."/>
            <person name="Raffaele S."/>
            <person name="Robideau G.P."/>
            <person name="Thines M."/>
            <person name="Win J."/>
            <person name="Zerillo M.M."/>
            <person name="Beakes G.W."/>
            <person name="Boore J.L."/>
            <person name="Busam D."/>
            <person name="Dumas B."/>
            <person name="Ferriera S."/>
            <person name="Fuerstenberg S.I."/>
            <person name="Gachon C.M."/>
            <person name="Gaulin E."/>
            <person name="Govers F."/>
            <person name="Grenville-Briggs L."/>
            <person name="Horner N."/>
            <person name="Hostetler J."/>
            <person name="Jiang R.H."/>
            <person name="Johnson J."/>
            <person name="Krajaejun T."/>
            <person name="Lin H."/>
            <person name="Meijer H.J."/>
            <person name="Moore B."/>
            <person name="Morris P."/>
            <person name="Phuntmart V."/>
            <person name="Puiu D."/>
            <person name="Shetty J."/>
            <person name="Stajich J.E."/>
            <person name="Tripathy S."/>
            <person name="Wawra S."/>
            <person name="van West P."/>
            <person name="Whitty B.R."/>
            <person name="Coutinho P.M."/>
            <person name="Henrissat B."/>
            <person name="Martin F."/>
            <person name="Thomas P.D."/>
            <person name="Tyler B.M."/>
            <person name="De Vries R.P."/>
            <person name="Kamoun S."/>
            <person name="Yandell M."/>
            <person name="Tisserat N."/>
            <person name="Buell C.R."/>
        </authorList>
    </citation>
    <scope>NUCLEOTIDE SEQUENCE</scope>
    <source>
        <strain evidence="3">DAOM:BR144</strain>
    </source>
</reference>
<keyword evidence="1" id="KW-0732">Signal</keyword>
<dbReference type="InterPro" id="IPR014710">
    <property type="entry name" value="RmlC-like_jellyroll"/>
</dbReference>
<dbReference type="SUPFAM" id="SSF51182">
    <property type="entry name" value="RmlC-like cupins"/>
    <property type="match status" value="1"/>
</dbReference>
<feature type="chain" id="PRO_5003867868" description="Quercetin 2,3-dioxygenase" evidence="1">
    <location>
        <begin position="20"/>
        <end position="377"/>
    </location>
</feature>
<dbReference type="InterPro" id="IPR052538">
    <property type="entry name" value="Flavonoid_dioxygenase-like"/>
</dbReference>
<sequence length="377" mass="40270">MKTAFVASALASVLAVASANTEEWSSLYVTEAPQYVRPYVLPKENGLSVSVGQQIYRFSVTGNSSGGAFTLLQTNAPDSTELGVLPHIHKLHHENFYCTKGRVQLWAKLGDAEQQSRILTQGDYGVVPHNTIHTYQILDPDTQLTGVIQPGGFEKLFITIGDGSYDSLTGAEYVPAAAATASAGAGASSDTISSLTAFDVHAQLDFTPRHDLVDGMAGSGNWHNGSNTLAKDGFTPNFVAKNYGPKYLNTESGYKVIAPLATGAQTTNNFTMGTITMSPKLFNETAVTTTAKQHLALQLQEGELVVTINSETARLIQGDVVFVPGATPFTYYASVPFTKFLYVSAGGDGFDAELLAKSISWDYPMYPAYAGFVASTN</sequence>
<dbReference type="PANTHER" id="PTHR43346">
    <property type="entry name" value="LIGAND BINDING DOMAIN PROTEIN, PUTATIVE (AFU_ORTHOLOGUE AFUA_6G14370)-RELATED"/>
    <property type="match status" value="1"/>
</dbReference>
<evidence type="ECO:0000313" key="2">
    <source>
        <dbReference type="EnsemblProtists" id="PYU1_T003340"/>
    </source>
</evidence>
<evidence type="ECO:0000256" key="1">
    <source>
        <dbReference type="SAM" id="SignalP"/>
    </source>
</evidence>
<dbReference type="OMA" id="QLWAQKG"/>
<dbReference type="STRING" id="431595.K3WEE9"/>
<dbReference type="CDD" id="cd20281">
    <property type="entry name" value="cupin_QDO_C"/>
    <property type="match status" value="1"/>
</dbReference>
<proteinExistence type="predicted"/>
<protein>
    <recommendedName>
        <fullName evidence="4">Quercetin 2,3-dioxygenase</fullName>
    </recommendedName>
</protein>
<dbReference type="InterPro" id="IPR011051">
    <property type="entry name" value="RmlC_Cupin_sf"/>
</dbReference>
<dbReference type="VEuPathDB" id="FungiDB:PYU1_G003330"/>
<dbReference type="PANTHER" id="PTHR43346:SF1">
    <property type="entry name" value="QUERCETIN 2,3-DIOXYGENASE-RELATED"/>
    <property type="match status" value="1"/>
</dbReference>
<reference evidence="3" key="2">
    <citation type="submission" date="2010-04" db="EMBL/GenBank/DDBJ databases">
        <authorList>
            <person name="Buell R."/>
            <person name="Hamilton J."/>
            <person name="Hostetler J."/>
        </authorList>
    </citation>
    <scope>NUCLEOTIDE SEQUENCE [LARGE SCALE GENOMIC DNA]</scope>
    <source>
        <strain evidence="3">DAOM:BR144</strain>
    </source>
</reference>
<name>K3WEE9_GLOUD</name>
<dbReference type="Gene3D" id="2.60.120.10">
    <property type="entry name" value="Jelly Rolls"/>
    <property type="match status" value="2"/>
</dbReference>